<evidence type="ECO:0000256" key="2">
    <source>
        <dbReference type="ARBA" id="ARBA00006024"/>
    </source>
</evidence>
<keyword evidence="5" id="KW-0597">Phosphoprotein</keyword>
<feature type="transmembrane region" description="Helical" evidence="15">
    <location>
        <begin position="665"/>
        <end position="687"/>
    </location>
</feature>
<dbReference type="GO" id="GO:0005524">
    <property type="term" value="F:ATP binding"/>
    <property type="evidence" value="ECO:0007669"/>
    <property type="project" value="UniProtKB-UniRule"/>
</dbReference>
<evidence type="ECO:0000313" key="19">
    <source>
        <dbReference type="Proteomes" id="UP000000379"/>
    </source>
</evidence>
<dbReference type="InterPro" id="IPR044492">
    <property type="entry name" value="P_typ_ATPase_HD_dom"/>
</dbReference>
<evidence type="ECO:0000256" key="8">
    <source>
        <dbReference type="ARBA" id="ARBA00022741"/>
    </source>
</evidence>
<evidence type="ECO:0000256" key="15">
    <source>
        <dbReference type="RuleBase" id="RU362081"/>
    </source>
</evidence>
<sequence length="719" mass="77074">MAEEPLPGSPRAERPSSLEKTGERLRDRVEHARPLGAAHDDPRKQGHQGHGAHHAHGGHKGHEGHDKHAGHSAHMFRNRFWLSLALTLPILYFDMHFQEWFGYTAVQFPGVGWVQPVLSVILYFYGGWPFLEGALRELRARQPGMMTLIALAISVAFFYSLVVTFGVIEGMPLYWELATLILIMVLGHWIEMASVEGASRALEHLASLVPVSAHKLVGNRTEEVSVDALRAGDRILIRPGEQVPADGVVMDGASSVNEAFLTGESRPVPKEQGAEVVAGAVNGEGALTVEVKRTGDQTTLSQIQRLVAEAQASRSRFQNLADRAAGWLTYIAVGAGTLTFLAWLLLGFDLNFAITRTVTVLVMACPHALGLAIPLVIVNATAMSAKNGILVRNREAFERARDLKIVAFDKTGTLTEGKFGVRSVYTGGVAEEEALTLAAALEGRSEHPLGKAIVEEADARTLGVPDVRDFEVVAGKGVAGTVDGTRYRIGRPEWVNEGGLSLPPELQRGLDEAEGRGESVIAMMDEGRVLALFALADKVRGSAKEAVKRLKEAGVQPVMITGDAEAVAKTVAQELGIARYHARVLPENKARIVRELKQGGPTAFVGDGINDAPALLEADLGVAIGAGTNVAIESADLVLIEDDPLDVVRALRLSKATYSKMIQNLFWATGYNAVALPLAAGVAYAWGILLSPAVGAVFMSASTVIVAVNAVLLRRTRLA</sequence>
<evidence type="ECO:0000256" key="7">
    <source>
        <dbReference type="ARBA" id="ARBA00022723"/>
    </source>
</evidence>
<dbReference type="KEGG" id="tra:Trad_2082"/>
<keyword evidence="14 15" id="KW-0472">Membrane</keyword>
<protein>
    <submittedName>
        <fullName evidence="18">Copper-translocating P-type ATPase</fullName>
    </submittedName>
</protein>
<keyword evidence="10" id="KW-0460">Magnesium</keyword>
<keyword evidence="6 15" id="KW-0812">Transmembrane</keyword>
<keyword evidence="9 15" id="KW-0067">ATP-binding</keyword>
<keyword evidence="4 15" id="KW-1003">Cell membrane</keyword>
<reference evidence="19" key="1">
    <citation type="submission" date="2010-05" db="EMBL/GenBank/DDBJ databases">
        <title>The complete genome of Truepera radiovictris DSM 17093.</title>
        <authorList>
            <consortium name="US DOE Joint Genome Institute (JGI-PGF)"/>
            <person name="Lucas S."/>
            <person name="Copeland A."/>
            <person name="Lapidus A."/>
            <person name="Glavina del Rio T."/>
            <person name="Dalin E."/>
            <person name="Tice H."/>
            <person name="Bruce D."/>
            <person name="Goodwin L."/>
            <person name="Pitluck S."/>
            <person name="Kyrpides N."/>
            <person name="Mavromatis K."/>
            <person name="Ovchinnikova G."/>
            <person name="Munk A.C."/>
            <person name="Detter J.C."/>
            <person name="Han C."/>
            <person name="Tapia R."/>
            <person name="Land M."/>
            <person name="Hauser L."/>
            <person name="Markowitz V."/>
            <person name="Cheng J.-F."/>
            <person name="Hugenholtz P."/>
            <person name="Woyke T."/>
            <person name="Wu D."/>
            <person name="Tindall B."/>
            <person name="Pomrenke H.G."/>
            <person name="Brambilla E."/>
            <person name="Klenk H.-P."/>
            <person name="Eisen J.A."/>
        </authorList>
    </citation>
    <scope>NUCLEOTIDE SEQUENCE [LARGE SCALE GENOMIC DNA]</scope>
    <source>
        <strain evidence="19">DSM 17093 / CIP 108686 / LMG 22925 / RQ-24</strain>
    </source>
</reference>
<feature type="compositionally biased region" description="Basic residues" evidence="16">
    <location>
        <begin position="45"/>
        <end position="59"/>
    </location>
</feature>
<feature type="compositionally biased region" description="Basic and acidic residues" evidence="16">
    <location>
        <begin position="60"/>
        <end position="69"/>
    </location>
</feature>
<evidence type="ECO:0000256" key="6">
    <source>
        <dbReference type="ARBA" id="ARBA00022692"/>
    </source>
</evidence>
<dbReference type="PRINTS" id="PR00120">
    <property type="entry name" value="HATPASE"/>
</dbReference>
<dbReference type="PRINTS" id="PR00119">
    <property type="entry name" value="CATATPASE"/>
</dbReference>
<dbReference type="InterPro" id="IPR023214">
    <property type="entry name" value="HAD_sf"/>
</dbReference>
<feature type="transmembrane region" description="Helical" evidence="15">
    <location>
        <begin position="173"/>
        <end position="190"/>
    </location>
</feature>
<evidence type="ECO:0000256" key="11">
    <source>
        <dbReference type="ARBA" id="ARBA00022967"/>
    </source>
</evidence>
<evidence type="ECO:0000256" key="14">
    <source>
        <dbReference type="ARBA" id="ARBA00023136"/>
    </source>
</evidence>
<dbReference type="SFLD" id="SFLDF00027">
    <property type="entry name" value="p-type_atpase"/>
    <property type="match status" value="1"/>
</dbReference>
<feature type="transmembrane region" description="Helical" evidence="15">
    <location>
        <begin position="358"/>
        <end position="382"/>
    </location>
</feature>
<evidence type="ECO:0000256" key="16">
    <source>
        <dbReference type="SAM" id="MobiDB-lite"/>
    </source>
</evidence>
<dbReference type="NCBIfam" id="TIGR01511">
    <property type="entry name" value="ATPase-IB1_Cu"/>
    <property type="match status" value="1"/>
</dbReference>
<dbReference type="NCBIfam" id="TIGR01494">
    <property type="entry name" value="ATPase_P-type"/>
    <property type="match status" value="1"/>
</dbReference>
<evidence type="ECO:0000256" key="10">
    <source>
        <dbReference type="ARBA" id="ARBA00022842"/>
    </source>
</evidence>
<keyword evidence="3" id="KW-0813">Transport</keyword>
<dbReference type="NCBIfam" id="TIGR01525">
    <property type="entry name" value="ATPase-IB_hvy"/>
    <property type="match status" value="1"/>
</dbReference>
<keyword evidence="7 15" id="KW-0479">Metal-binding</keyword>
<keyword evidence="13" id="KW-0406">Ion transport</keyword>
<dbReference type="GO" id="GO:0005507">
    <property type="term" value="F:copper ion binding"/>
    <property type="evidence" value="ECO:0007669"/>
    <property type="project" value="TreeGrafter"/>
</dbReference>
<dbReference type="Proteomes" id="UP000000379">
    <property type="component" value="Chromosome"/>
</dbReference>
<dbReference type="RefSeq" id="WP_013178560.1">
    <property type="nucleotide sequence ID" value="NC_014221.1"/>
</dbReference>
<dbReference type="InterPro" id="IPR023299">
    <property type="entry name" value="ATPase_P-typ_cyto_dom_N"/>
</dbReference>
<dbReference type="InterPro" id="IPR018303">
    <property type="entry name" value="ATPase_P-typ_P_site"/>
</dbReference>
<dbReference type="PROSITE" id="PS00154">
    <property type="entry name" value="ATPASE_E1_E2"/>
    <property type="match status" value="1"/>
</dbReference>
<feature type="region of interest" description="Disordered" evidence="16">
    <location>
        <begin position="1"/>
        <end position="69"/>
    </location>
</feature>
<dbReference type="InterPro" id="IPR027256">
    <property type="entry name" value="P-typ_ATPase_IB"/>
</dbReference>
<dbReference type="STRING" id="649638.Trad_2082"/>
<dbReference type="AlphaFoldDB" id="D7CRA8"/>
<evidence type="ECO:0000256" key="13">
    <source>
        <dbReference type="ARBA" id="ARBA00023065"/>
    </source>
</evidence>
<reference evidence="18 19" key="2">
    <citation type="journal article" date="2011" name="Stand. Genomic Sci.">
        <title>Complete genome sequence of Truepera radiovictrix type strain (RQ-24).</title>
        <authorList>
            <person name="Ivanova N."/>
            <person name="Rohde C."/>
            <person name="Munk C."/>
            <person name="Nolan M."/>
            <person name="Lucas S."/>
            <person name="Del Rio T.G."/>
            <person name="Tice H."/>
            <person name="Deshpande S."/>
            <person name="Cheng J.F."/>
            <person name="Tapia R."/>
            <person name="Han C."/>
            <person name="Goodwin L."/>
            <person name="Pitluck S."/>
            <person name="Liolios K."/>
            <person name="Mavromatis K."/>
            <person name="Mikhailova N."/>
            <person name="Pati A."/>
            <person name="Chen A."/>
            <person name="Palaniappan K."/>
            <person name="Land M."/>
            <person name="Hauser L."/>
            <person name="Chang Y.J."/>
            <person name="Jeffries C.D."/>
            <person name="Brambilla E."/>
            <person name="Rohde M."/>
            <person name="Goker M."/>
            <person name="Tindall B.J."/>
            <person name="Woyke T."/>
            <person name="Bristow J."/>
            <person name="Eisen J.A."/>
            <person name="Markowitz V."/>
            <person name="Hugenholtz P."/>
            <person name="Kyrpides N.C."/>
            <person name="Klenk H.P."/>
            <person name="Lapidus A."/>
        </authorList>
    </citation>
    <scope>NUCLEOTIDE SEQUENCE [LARGE SCALE GENOMIC DNA]</scope>
    <source>
        <strain evidence="19">DSM 17093 / CIP 108686 / LMG 22925 / RQ-24</strain>
    </source>
</reference>
<evidence type="ECO:0000256" key="1">
    <source>
        <dbReference type="ARBA" id="ARBA00004651"/>
    </source>
</evidence>
<evidence type="ECO:0000256" key="9">
    <source>
        <dbReference type="ARBA" id="ARBA00022840"/>
    </source>
</evidence>
<dbReference type="Pfam" id="PF00702">
    <property type="entry name" value="Hydrolase"/>
    <property type="match status" value="1"/>
</dbReference>
<feature type="transmembrane region" description="Helical" evidence="15">
    <location>
        <begin position="143"/>
        <end position="167"/>
    </location>
</feature>
<evidence type="ECO:0000256" key="5">
    <source>
        <dbReference type="ARBA" id="ARBA00022553"/>
    </source>
</evidence>
<keyword evidence="11" id="KW-1278">Translocase</keyword>
<dbReference type="Gene3D" id="3.40.50.1000">
    <property type="entry name" value="HAD superfamily/HAD-like"/>
    <property type="match status" value="1"/>
</dbReference>
<feature type="transmembrane region" description="Helical" evidence="15">
    <location>
        <begin position="76"/>
        <end position="93"/>
    </location>
</feature>
<dbReference type="GO" id="GO:0043682">
    <property type="term" value="F:P-type divalent copper transporter activity"/>
    <property type="evidence" value="ECO:0007669"/>
    <property type="project" value="TreeGrafter"/>
</dbReference>
<dbReference type="InterPro" id="IPR023298">
    <property type="entry name" value="ATPase_P-typ_TM_dom_sf"/>
</dbReference>
<keyword evidence="12 15" id="KW-1133">Transmembrane helix</keyword>
<feature type="transmembrane region" description="Helical" evidence="15">
    <location>
        <begin position="693"/>
        <end position="713"/>
    </location>
</feature>
<evidence type="ECO:0000256" key="12">
    <source>
        <dbReference type="ARBA" id="ARBA00022989"/>
    </source>
</evidence>
<dbReference type="Gene3D" id="3.40.1110.10">
    <property type="entry name" value="Calcium-transporting ATPase, cytoplasmic domain N"/>
    <property type="match status" value="1"/>
</dbReference>
<dbReference type="SUPFAM" id="SSF81653">
    <property type="entry name" value="Calcium ATPase, transduction domain A"/>
    <property type="match status" value="1"/>
</dbReference>
<dbReference type="SFLD" id="SFLDS00003">
    <property type="entry name" value="Haloacid_Dehalogenase"/>
    <property type="match status" value="1"/>
</dbReference>
<dbReference type="eggNOG" id="COG2217">
    <property type="taxonomic scope" value="Bacteria"/>
</dbReference>
<dbReference type="GO" id="GO:0016887">
    <property type="term" value="F:ATP hydrolysis activity"/>
    <property type="evidence" value="ECO:0007669"/>
    <property type="project" value="InterPro"/>
</dbReference>
<dbReference type="Pfam" id="PF00122">
    <property type="entry name" value="E1-E2_ATPase"/>
    <property type="match status" value="1"/>
</dbReference>
<evidence type="ECO:0000259" key="17">
    <source>
        <dbReference type="Pfam" id="PF00122"/>
    </source>
</evidence>
<keyword evidence="8 15" id="KW-0547">Nucleotide-binding</keyword>
<feature type="domain" description="P-type ATPase A" evidence="17">
    <location>
        <begin position="208"/>
        <end position="307"/>
    </location>
</feature>
<comment type="similarity">
    <text evidence="2 15">Belongs to the cation transport ATPase (P-type) (TC 3.A.3) family. Type IB subfamily.</text>
</comment>
<dbReference type="Gene3D" id="2.70.150.10">
    <property type="entry name" value="Calcium-transporting ATPase, cytoplasmic transduction domain A"/>
    <property type="match status" value="1"/>
</dbReference>
<dbReference type="GO" id="GO:0055070">
    <property type="term" value="P:copper ion homeostasis"/>
    <property type="evidence" value="ECO:0007669"/>
    <property type="project" value="TreeGrafter"/>
</dbReference>
<feature type="compositionally biased region" description="Basic and acidic residues" evidence="16">
    <location>
        <begin position="11"/>
        <end position="44"/>
    </location>
</feature>
<gene>
    <name evidence="18" type="ordered locus">Trad_2082</name>
</gene>
<dbReference type="GO" id="GO:0005886">
    <property type="term" value="C:plasma membrane"/>
    <property type="evidence" value="ECO:0007669"/>
    <property type="project" value="UniProtKB-SubCell"/>
</dbReference>
<feature type="transmembrane region" description="Helical" evidence="15">
    <location>
        <begin position="324"/>
        <end position="346"/>
    </location>
</feature>
<name>D7CRA8_TRURR</name>
<dbReference type="EMBL" id="CP002049">
    <property type="protein sequence ID" value="ADI15196.1"/>
    <property type="molecule type" value="Genomic_DNA"/>
</dbReference>
<dbReference type="PANTHER" id="PTHR43520">
    <property type="entry name" value="ATP7, ISOFORM B"/>
    <property type="match status" value="1"/>
</dbReference>
<evidence type="ECO:0000256" key="3">
    <source>
        <dbReference type="ARBA" id="ARBA00022448"/>
    </source>
</evidence>
<keyword evidence="19" id="KW-1185">Reference proteome</keyword>
<proteinExistence type="inferred from homology"/>
<dbReference type="InterPro" id="IPR036412">
    <property type="entry name" value="HAD-like_sf"/>
</dbReference>
<comment type="subcellular location">
    <subcellularLocation>
        <location evidence="1">Cell membrane</location>
        <topology evidence="1">Multi-pass membrane protein</topology>
    </subcellularLocation>
</comment>
<evidence type="ECO:0000256" key="4">
    <source>
        <dbReference type="ARBA" id="ARBA00022475"/>
    </source>
</evidence>
<evidence type="ECO:0000313" key="18">
    <source>
        <dbReference type="EMBL" id="ADI15196.1"/>
    </source>
</evidence>
<dbReference type="PANTHER" id="PTHR43520:SF5">
    <property type="entry name" value="CATION-TRANSPORTING P-TYPE ATPASE-RELATED"/>
    <property type="match status" value="1"/>
</dbReference>
<organism evidence="18 19">
    <name type="scientific">Truepera radiovictrix (strain DSM 17093 / CIP 108686 / LMG 22925 / RQ-24)</name>
    <dbReference type="NCBI Taxonomy" id="649638"/>
    <lineage>
        <taxon>Bacteria</taxon>
        <taxon>Thermotogati</taxon>
        <taxon>Deinococcota</taxon>
        <taxon>Deinococci</taxon>
        <taxon>Trueperales</taxon>
        <taxon>Trueperaceae</taxon>
        <taxon>Truepera</taxon>
    </lineage>
</organism>
<dbReference type="SFLD" id="SFLDG00002">
    <property type="entry name" value="C1.7:_P-type_atpase_like"/>
    <property type="match status" value="1"/>
</dbReference>
<dbReference type="FunFam" id="2.70.150.10:FF:000002">
    <property type="entry name" value="Copper-transporting ATPase 1, putative"/>
    <property type="match status" value="1"/>
</dbReference>
<dbReference type="OrthoDB" id="9813266at2"/>
<dbReference type="InterPro" id="IPR059000">
    <property type="entry name" value="ATPase_P-type_domA"/>
</dbReference>
<dbReference type="SUPFAM" id="SSF56784">
    <property type="entry name" value="HAD-like"/>
    <property type="match status" value="1"/>
</dbReference>
<dbReference type="InterPro" id="IPR001757">
    <property type="entry name" value="P_typ_ATPase"/>
</dbReference>
<accession>D7CRA8</accession>
<dbReference type="InterPro" id="IPR008250">
    <property type="entry name" value="ATPase_P-typ_transduc_dom_A_sf"/>
</dbReference>
<dbReference type="SUPFAM" id="SSF81665">
    <property type="entry name" value="Calcium ATPase, transmembrane domain M"/>
    <property type="match status" value="1"/>
</dbReference>
<dbReference type="HOGENOM" id="CLU_001771_11_2_0"/>
<feature type="transmembrane region" description="Helical" evidence="15">
    <location>
        <begin position="113"/>
        <end position="131"/>
    </location>
</feature>